<dbReference type="NCBIfam" id="TIGR01987">
    <property type="entry name" value="HI0074"/>
    <property type="match status" value="1"/>
</dbReference>
<organism evidence="1">
    <name type="scientific">hydrothermal vent metagenome</name>
    <dbReference type="NCBI Taxonomy" id="652676"/>
    <lineage>
        <taxon>unclassified sequences</taxon>
        <taxon>metagenomes</taxon>
        <taxon>ecological metagenomes</taxon>
    </lineage>
</organism>
<evidence type="ECO:0000313" key="1">
    <source>
        <dbReference type="EMBL" id="SFV87140.1"/>
    </source>
</evidence>
<sequence>MTQNNRWIQHLDSYQKAFDTLTEDIELATERTLSNIEQRGLIQAFEYTYERAWNVIKSFYQSVGETNIQGSRDAFTMAFSKGLVQSDALIKTIKSRQLTTHTYDQETASTIFHAVVDEYYDAFKELLDSLQQQKQQRNL</sequence>
<dbReference type="InterPro" id="IPR010235">
    <property type="entry name" value="HepT"/>
</dbReference>
<dbReference type="Gene3D" id="1.20.120.330">
    <property type="entry name" value="Nucleotidyltransferases domain 2"/>
    <property type="match status" value="1"/>
</dbReference>
<dbReference type="Pfam" id="PF08780">
    <property type="entry name" value="NTase_sub_bind"/>
    <property type="match status" value="1"/>
</dbReference>
<reference evidence="1" key="1">
    <citation type="submission" date="2016-10" db="EMBL/GenBank/DDBJ databases">
        <authorList>
            <person name="de Groot N.N."/>
        </authorList>
    </citation>
    <scope>NUCLEOTIDE SEQUENCE</scope>
</reference>
<proteinExistence type="predicted"/>
<gene>
    <name evidence="1" type="ORF">MNB_SUP05-SYMBIONT-4-500</name>
</gene>
<dbReference type="GO" id="GO:0016779">
    <property type="term" value="F:nucleotidyltransferase activity"/>
    <property type="evidence" value="ECO:0007669"/>
    <property type="project" value="UniProtKB-KW"/>
</dbReference>
<dbReference type="SUPFAM" id="SSF81593">
    <property type="entry name" value="Nucleotidyltransferase substrate binding subunit/domain"/>
    <property type="match status" value="1"/>
</dbReference>
<keyword evidence="1" id="KW-0808">Transferase</keyword>
<protein>
    <submittedName>
        <fullName evidence="1">Nucleotidyltransferase</fullName>
        <ecNumber evidence="1">2.7.7.-</ecNumber>
    </submittedName>
</protein>
<name>A0A1W1DZI4_9ZZZZ</name>
<dbReference type="EMBL" id="FPHY01000157">
    <property type="protein sequence ID" value="SFV87140.1"/>
    <property type="molecule type" value="Genomic_DNA"/>
</dbReference>
<dbReference type="AlphaFoldDB" id="A0A1W1DZI4"/>
<keyword evidence="1" id="KW-0548">Nucleotidyltransferase</keyword>
<dbReference type="EC" id="2.7.7.-" evidence="1"/>
<accession>A0A1W1DZI4</accession>